<protein>
    <submittedName>
        <fullName evidence="2">Protein DnrP</fullName>
    </submittedName>
</protein>
<dbReference type="Proteomes" id="UP000216947">
    <property type="component" value="Unassembled WGS sequence"/>
</dbReference>
<keyword evidence="1" id="KW-0812">Transmembrane</keyword>
<keyword evidence="1" id="KW-0472">Membrane</keyword>
<dbReference type="EMBL" id="NEVK01000007">
    <property type="protein sequence ID" value="OZI17196.1"/>
    <property type="molecule type" value="Genomic_DNA"/>
</dbReference>
<comment type="caution">
    <text evidence="2">The sequence shown here is derived from an EMBL/GenBank/DDBJ whole genome shotgun (WGS) entry which is preliminary data.</text>
</comment>
<dbReference type="AlphaFoldDB" id="A0A261QWT9"/>
<keyword evidence="3" id="KW-1185">Reference proteome</keyword>
<feature type="transmembrane region" description="Helical" evidence="1">
    <location>
        <begin position="40"/>
        <end position="58"/>
    </location>
</feature>
<evidence type="ECO:0000313" key="3">
    <source>
        <dbReference type="Proteomes" id="UP000216947"/>
    </source>
</evidence>
<proteinExistence type="predicted"/>
<gene>
    <name evidence="2" type="ORF">CAL19_15255</name>
</gene>
<organism evidence="2 3">
    <name type="scientific">Bordetella genomosp. 7</name>
    <dbReference type="NCBI Taxonomy" id="1416805"/>
    <lineage>
        <taxon>Bacteria</taxon>
        <taxon>Pseudomonadati</taxon>
        <taxon>Pseudomonadota</taxon>
        <taxon>Betaproteobacteria</taxon>
        <taxon>Burkholderiales</taxon>
        <taxon>Alcaligenaceae</taxon>
        <taxon>Bordetella</taxon>
    </lineage>
</organism>
<reference evidence="3" key="1">
    <citation type="submission" date="2017-05" db="EMBL/GenBank/DDBJ databases">
        <title>Complete and WGS of Bordetella genogroups.</title>
        <authorList>
            <person name="Spilker T."/>
            <person name="Lipuma J."/>
        </authorList>
    </citation>
    <scope>NUCLEOTIDE SEQUENCE [LARGE SCALE GENOMIC DNA]</scope>
    <source>
        <strain evidence="3">AU18089</strain>
    </source>
</reference>
<name>A0A261QWT9_9BORD</name>
<keyword evidence="1" id="KW-1133">Transmembrane helix</keyword>
<evidence type="ECO:0000313" key="2">
    <source>
        <dbReference type="EMBL" id="OZI17196.1"/>
    </source>
</evidence>
<sequence>MPECLYCQHVAPDTEQHCPQCAMPLPAQARRVRQQRLRRFQWFCVGLCLFCAVMIYWLPRTLP</sequence>
<evidence type="ECO:0000256" key="1">
    <source>
        <dbReference type="SAM" id="Phobius"/>
    </source>
</evidence>
<accession>A0A261QWT9</accession>